<dbReference type="AlphaFoldDB" id="A0A9X3IGU0"/>
<dbReference type="Pfam" id="PF12802">
    <property type="entry name" value="MarR_2"/>
    <property type="match status" value="1"/>
</dbReference>
<dbReference type="PROSITE" id="PS50995">
    <property type="entry name" value="HTH_MARR_2"/>
    <property type="match status" value="1"/>
</dbReference>
<keyword evidence="3" id="KW-1185">Reference proteome</keyword>
<gene>
    <name evidence="2" type="ORF">OSH00_06790</name>
</gene>
<feature type="domain" description="HTH marR-type" evidence="1">
    <location>
        <begin position="17"/>
        <end position="149"/>
    </location>
</feature>
<dbReference type="InterPro" id="IPR000835">
    <property type="entry name" value="HTH_MarR-typ"/>
</dbReference>
<dbReference type="Proteomes" id="UP001146019">
    <property type="component" value="Unassembled WGS sequence"/>
</dbReference>
<dbReference type="SUPFAM" id="SSF46785">
    <property type="entry name" value="Winged helix' DNA-binding domain"/>
    <property type="match status" value="1"/>
</dbReference>
<dbReference type="GO" id="GO:0006950">
    <property type="term" value="P:response to stress"/>
    <property type="evidence" value="ECO:0007669"/>
    <property type="project" value="TreeGrafter"/>
</dbReference>
<evidence type="ECO:0000259" key="1">
    <source>
        <dbReference type="PROSITE" id="PS50995"/>
    </source>
</evidence>
<sequence>MSNEQISAHDANLYAINNRLTFRLFQLGNTLDRMSSKELGVSPVHWAVLGALSRAQVREGMSFSDLTEYLGVSRQNLDGVLKRLERDQHVIRFADQIDRRAKKVMLTEQGHVFWNQLQLKVYEFYRQAMEGFLFDDKVTFVHFLNKLNKGMQNVKLEDQE</sequence>
<dbReference type="PANTHER" id="PTHR33164:SF13">
    <property type="entry name" value="4-HYDROXYPHENYLACETATE CATABOLISM PROTEIN"/>
    <property type="match status" value="1"/>
</dbReference>
<dbReference type="EMBL" id="JAPKMY010000002">
    <property type="protein sequence ID" value="MCX5467451.1"/>
    <property type="molecule type" value="Genomic_DNA"/>
</dbReference>
<evidence type="ECO:0000313" key="2">
    <source>
        <dbReference type="EMBL" id="MCX5467451.1"/>
    </source>
</evidence>
<protein>
    <submittedName>
        <fullName evidence="2">MarR family transcriptional regulator</fullName>
    </submittedName>
</protein>
<name>A0A9X3IGU0_9GAMM</name>
<dbReference type="PRINTS" id="PR00598">
    <property type="entry name" value="HTHMARR"/>
</dbReference>
<dbReference type="PANTHER" id="PTHR33164">
    <property type="entry name" value="TRANSCRIPTIONAL REGULATOR, MARR FAMILY"/>
    <property type="match status" value="1"/>
</dbReference>
<comment type="caution">
    <text evidence="2">The sequence shown here is derived from an EMBL/GenBank/DDBJ whole genome shotgun (WGS) entry which is preliminary data.</text>
</comment>
<dbReference type="GO" id="GO:0003700">
    <property type="term" value="F:DNA-binding transcription factor activity"/>
    <property type="evidence" value="ECO:0007669"/>
    <property type="project" value="InterPro"/>
</dbReference>
<accession>A0A9X3IGU0</accession>
<evidence type="ECO:0000313" key="3">
    <source>
        <dbReference type="Proteomes" id="UP001146019"/>
    </source>
</evidence>
<dbReference type="RefSeq" id="WP_266129794.1">
    <property type="nucleotide sequence ID" value="NZ_JAPKMY010000002.1"/>
</dbReference>
<dbReference type="SMART" id="SM00347">
    <property type="entry name" value="HTH_MARR"/>
    <property type="match status" value="1"/>
</dbReference>
<dbReference type="InterPro" id="IPR036390">
    <property type="entry name" value="WH_DNA-bd_sf"/>
</dbReference>
<dbReference type="Gene3D" id="1.10.10.10">
    <property type="entry name" value="Winged helix-like DNA-binding domain superfamily/Winged helix DNA-binding domain"/>
    <property type="match status" value="1"/>
</dbReference>
<proteinExistence type="predicted"/>
<dbReference type="InterPro" id="IPR036388">
    <property type="entry name" value="WH-like_DNA-bd_sf"/>
</dbReference>
<reference evidence="2" key="1">
    <citation type="submission" date="2022-11" db="EMBL/GenBank/DDBJ databases">
        <title>Biodiversity and phylogenetic relationships of bacteria.</title>
        <authorList>
            <person name="Machado R.A.R."/>
            <person name="Bhat A."/>
            <person name="Loulou A."/>
            <person name="Kallel S."/>
        </authorList>
    </citation>
    <scope>NUCLEOTIDE SEQUENCE</scope>
    <source>
        <strain evidence="2">A-IN1</strain>
    </source>
</reference>
<dbReference type="InterPro" id="IPR039422">
    <property type="entry name" value="MarR/SlyA-like"/>
</dbReference>
<organism evidence="2 3">
    <name type="scientific">Acinetobacter nematophilus</name>
    <dbReference type="NCBI Taxonomy" id="2994642"/>
    <lineage>
        <taxon>Bacteria</taxon>
        <taxon>Pseudomonadati</taxon>
        <taxon>Pseudomonadota</taxon>
        <taxon>Gammaproteobacteria</taxon>
        <taxon>Moraxellales</taxon>
        <taxon>Moraxellaceae</taxon>
        <taxon>Acinetobacter</taxon>
    </lineage>
</organism>